<feature type="signal peptide" evidence="5">
    <location>
        <begin position="1"/>
        <end position="18"/>
    </location>
</feature>
<dbReference type="RefSeq" id="XP_031767941.1">
    <property type="nucleotide sequence ID" value="XM_031912081.1"/>
</dbReference>
<evidence type="ECO:0000313" key="7">
    <source>
        <dbReference type="EMBL" id="WLY76838.1"/>
    </source>
</evidence>
<organism evidence="8 10">
    <name type="scientific">Galleria mellonella</name>
    <name type="common">Greater wax moth</name>
    <dbReference type="NCBI Taxonomy" id="7137"/>
    <lineage>
        <taxon>Eukaryota</taxon>
        <taxon>Metazoa</taxon>
        <taxon>Ecdysozoa</taxon>
        <taxon>Arthropoda</taxon>
        <taxon>Hexapoda</taxon>
        <taxon>Insecta</taxon>
        <taxon>Pterygota</taxon>
        <taxon>Neoptera</taxon>
        <taxon>Endopterygota</taxon>
        <taxon>Lepidoptera</taxon>
        <taxon>Glossata</taxon>
        <taxon>Ditrysia</taxon>
        <taxon>Pyraloidea</taxon>
        <taxon>Pyralidae</taxon>
        <taxon>Galleriinae</taxon>
        <taxon>Galleria</taxon>
    </lineage>
</organism>
<evidence type="ECO:0000256" key="4">
    <source>
        <dbReference type="RuleBase" id="RU000406"/>
    </source>
</evidence>
<dbReference type="EMBL" id="OQ943366">
    <property type="protein sequence ID" value="WLY76838.1"/>
    <property type="molecule type" value="mRNA"/>
</dbReference>
<dbReference type="SMART" id="SM00078">
    <property type="entry name" value="IlGF"/>
    <property type="match status" value="1"/>
</dbReference>
<evidence type="ECO:0000256" key="2">
    <source>
        <dbReference type="ARBA" id="ARBA00022685"/>
    </source>
</evidence>
<dbReference type="InterPro" id="IPR022352">
    <property type="entry name" value="Ins/IGF/rlx"/>
</dbReference>
<dbReference type="InterPro" id="IPR036438">
    <property type="entry name" value="Insulin-like_sf"/>
</dbReference>
<dbReference type="PRINTS" id="PR00276">
    <property type="entry name" value="INSULINFAMLY"/>
</dbReference>
<evidence type="ECO:0000256" key="5">
    <source>
        <dbReference type="SAM" id="SignalP"/>
    </source>
</evidence>
<protein>
    <submittedName>
        <fullName evidence="9 10">Bombyxin B-3-like</fullName>
    </submittedName>
    <submittedName>
        <fullName evidence="7">Insulin-like peptide transcript variant X2</fullName>
    </submittedName>
</protein>
<dbReference type="CDD" id="cd04366">
    <property type="entry name" value="IlGF_insulin_bombyxin_like"/>
    <property type="match status" value="1"/>
</dbReference>
<evidence type="ECO:0000256" key="3">
    <source>
        <dbReference type="ARBA" id="ARBA00022729"/>
    </source>
</evidence>
<sequence>MKLAILSCLAALVFNVVADEEKVNLCGPELARARVLLCFGAEYVLKRSSSPSFELKEYDDPKSDEPAWLWSGRHGVHAVRWAKTKRGLVDDCCLNPCTTDVILSYC</sequence>
<name>A0A6J3C6B4_GALME</name>
<evidence type="ECO:0000313" key="9">
    <source>
        <dbReference type="RefSeq" id="XP_031767936.1"/>
    </source>
</evidence>
<feature type="domain" description="Insulin-like" evidence="6">
    <location>
        <begin position="23"/>
        <end position="106"/>
    </location>
</feature>
<dbReference type="InterPro" id="IPR016179">
    <property type="entry name" value="Insulin-like"/>
</dbReference>
<evidence type="ECO:0000313" key="10">
    <source>
        <dbReference type="RefSeq" id="XP_031767941.1"/>
    </source>
</evidence>
<evidence type="ECO:0000313" key="8">
    <source>
        <dbReference type="Proteomes" id="UP001652740"/>
    </source>
</evidence>
<dbReference type="SUPFAM" id="SSF56994">
    <property type="entry name" value="Insulin-like"/>
    <property type="match status" value="1"/>
</dbReference>
<dbReference type="OrthoDB" id="10019596at2759"/>
<keyword evidence="3 5" id="KW-0732">Signal</keyword>
<evidence type="ECO:0000256" key="1">
    <source>
        <dbReference type="ARBA" id="ARBA00009034"/>
    </source>
</evidence>
<reference evidence="7" key="1">
    <citation type="submission" date="2023-05" db="EMBL/GenBank/DDBJ databases">
        <authorList>
            <person name="Luo L."/>
        </authorList>
    </citation>
    <scope>NUCLEOTIDE SEQUENCE</scope>
</reference>
<accession>A0A6J3C6B4</accession>
<proteinExistence type="evidence at transcript level"/>
<dbReference type="GeneID" id="113515626"/>
<dbReference type="RefSeq" id="XP_031767936.1">
    <property type="nucleotide sequence ID" value="XM_031912076.1"/>
</dbReference>
<reference evidence="9 10" key="2">
    <citation type="submission" date="2025-04" db="UniProtKB">
        <authorList>
            <consortium name="RefSeq"/>
        </authorList>
    </citation>
    <scope>IDENTIFICATION</scope>
    <source>
        <tissue evidence="9 10">Whole adult</tissue>
    </source>
</reference>
<dbReference type="GO" id="GO:0005179">
    <property type="term" value="F:hormone activity"/>
    <property type="evidence" value="ECO:0007669"/>
    <property type="project" value="InterPro"/>
</dbReference>
<dbReference type="Gene3D" id="1.10.100.10">
    <property type="entry name" value="Insulin-like"/>
    <property type="match status" value="1"/>
</dbReference>
<dbReference type="PROSITE" id="PS00262">
    <property type="entry name" value="INSULIN"/>
    <property type="match status" value="1"/>
</dbReference>
<dbReference type="AlphaFoldDB" id="A0A6J3C6B4"/>
<keyword evidence="8" id="KW-1185">Reference proteome</keyword>
<evidence type="ECO:0000259" key="6">
    <source>
        <dbReference type="SMART" id="SM00078"/>
    </source>
</evidence>
<comment type="subcellular location">
    <subcellularLocation>
        <location evidence="4">Secreted</location>
    </subcellularLocation>
</comment>
<dbReference type="Pfam" id="PF00049">
    <property type="entry name" value="Insulin"/>
    <property type="match status" value="1"/>
</dbReference>
<comment type="similarity">
    <text evidence="1 4">Belongs to the insulin family.</text>
</comment>
<keyword evidence="4" id="KW-0964">Secreted</keyword>
<dbReference type="Proteomes" id="UP001652740">
    <property type="component" value="Unplaced"/>
</dbReference>
<keyword evidence="2" id="KW-0165">Cleavage on pair of basic residues</keyword>
<feature type="chain" id="PRO_5044643089" evidence="5">
    <location>
        <begin position="19"/>
        <end position="106"/>
    </location>
</feature>
<dbReference type="GO" id="GO:0005576">
    <property type="term" value="C:extracellular region"/>
    <property type="evidence" value="ECO:0007669"/>
    <property type="project" value="UniProtKB-SubCell"/>
</dbReference>
<gene>
    <name evidence="9 10" type="primary">LOC113515626</name>
</gene>
<dbReference type="InterPro" id="IPR022353">
    <property type="entry name" value="Insulin_CS"/>
</dbReference>
<dbReference type="KEGG" id="gmw:113515626"/>